<proteinExistence type="predicted"/>
<dbReference type="GO" id="GO:0016020">
    <property type="term" value="C:membrane"/>
    <property type="evidence" value="ECO:0007669"/>
    <property type="project" value="UniProtKB-SubCell"/>
</dbReference>
<dbReference type="PATRIC" id="fig|220754.4.peg.2384"/>
<dbReference type="EMBL" id="JXRR01000015">
    <property type="protein sequence ID" value="KIL47046.1"/>
    <property type="molecule type" value="Genomic_DNA"/>
</dbReference>
<dbReference type="PANTHER" id="PTHR46825:SF11">
    <property type="entry name" value="PENICILLIN-BINDING PROTEIN 4"/>
    <property type="match status" value="1"/>
</dbReference>
<dbReference type="PANTHER" id="PTHR46825">
    <property type="entry name" value="D-ALANYL-D-ALANINE-CARBOXYPEPTIDASE/ENDOPEPTIDASE AMPH"/>
    <property type="match status" value="1"/>
</dbReference>
<name>A0A0C2VRJ0_9BACL</name>
<dbReference type="OrthoDB" id="9803467at2"/>
<accession>A0A0C2VRJ0</accession>
<keyword evidence="5" id="KW-1185">Reference proteome</keyword>
<dbReference type="SUPFAM" id="SSF56601">
    <property type="entry name" value="beta-lactamase/transpeptidase-like"/>
    <property type="match status" value="1"/>
</dbReference>
<evidence type="ECO:0000259" key="3">
    <source>
        <dbReference type="Pfam" id="PF00144"/>
    </source>
</evidence>
<sequence>MPENKAELNRMISESSSQADFSGVVYLKQGKEILSETVRGYANRAEQRLNTVYTRFGIASGCKLFTSIGICQLVEEEIISFKTPISQCLDRSFPNFDEDITIHHLLTHTSGIPDYFDEEEMDDYEELWENLPVYKMKGLKDFLPLFQDKHMMFPAGERFHYNNAGYIILGLIIEQQTGLRFTEYIESKIFKKCGMYDSGYFSMDQLPANTALGYIDDHENGTWRTNHYSVPIKGGADGGAYTTAPDMMKFWEALLQNELLSEEMTKTLLHPHVDVKAEVKYGYGIWMNEKNGSIFKLHVMGYDPGISFCSSVYPQSNSKLVILSNKEDGPRNVTLAIENECMKSTGKRF</sequence>
<protein>
    <submittedName>
        <fullName evidence="4">Penicillin-binding protein</fullName>
    </submittedName>
</protein>
<feature type="domain" description="Beta-lactamase-related" evidence="3">
    <location>
        <begin position="10"/>
        <end position="332"/>
    </location>
</feature>
<gene>
    <name evidence="4" type="ORF">KR50_23680</name>
</gene>
<comment type="subcellular location">
    <subcellularLocation>
        <location evidence="1">Membrane</location>
    </subcellularLocation>
</comment>
<evidence type="ECO:0000256" key="2">
    <source>
        <dbReference type="ARBA" id="ARBA00023136"/>
    </source>
</evidence>
<evidence type="ECO:0000313" key="4">
    <source>
        <dbReference type="EMBL" id="KIL47046.1"/>
    </source>
</evidence>
<dbReference type="Gene3D" id="3.40.710.10">
    <property type="entry name" value="DD-peptidase/beta-lactamase superfamily"/>
    <property type="match status" value="1"/>
</dbReference>
<keyword evidence="2" id="KW-0472">Membrane</keyword>
<organism evidence="4 5">
    <name type="scientific">Jeotgalibacillus campisalis</name>
    <dbReference type="NCBI Taxonomy" id="220754"/>
    <lineage>
        <taxon>Bacteria</taxon>
        <taxon>Bacillati</taxon>
        <taxon>Bacillota</taxon>
        <taxon>Bacilli</taxon>
        <taxon>Bacillales</taxon>
        <taxon>Caryophanaceae</taxon>
        <taxon>Jeotgalibacillus</taxon>
    </lineage>
</organism>
<dbReference type="InterPro" id="IPR050491">
    <property type="entry name" value="AmpC-like"/>
</dbReference>
<evidence type="ECO:0000256" key="1">
    <source>
        <dbReference type="ARBA" id="ARBA00004370"/>
    </source>
</evidence>
<evidence type="ECO:0000313" key="5">
    <source>
        <dbReference type="Proteomes" id="UP000031972"/>
    </source>
</evidence>
<dbReference type="Proteomes" id="UP000031972">
    <property type="component" value="Unassembled WGS sequence"/>
</dbReference>
<dbReference type="AlphaFoldDB" id="A0A0C2VRJ0"/>
<comment type="caution">
    <text evidence="4">The sequence shown here is derived from an EMBL/GenBank/DDBJ whole genome shotgun (WGS) entry which is preliminary data.</text>
</comment>
<dbReference type="InterPro" id="IPR001466">
    <property type="entry name" value="Beta-lactam-related"/>
</dbReference>
<dbReference type="Pfam" id="PF00144">
    <property type="entry name" value="Beta-lactamase"/>
    <property type="match status" value="1"/>
</dbReference>
<dbReference type="InterPro" id="IPR012338">
    <property type="entry name" value="Beta-lactam/transpept-like"/>
</dbReference>
<reference evidence="4 5" key="1">
    <citation type="submission" date="2015-01" db="EMBL/GenBank/DDBJ databases">
        <title>Jeotgalibacillus campisalis genome sequencing.</title>
        <authorList>
            <person name="Goh K.M."/>
            <person name="Chan K.-G."/>
            <person name="Yaakop A.S."/>
            <person name="Ee R."/>
            <person name="Gan H.M."/>
            <person name="Chan C.S."/>
        </authorList>
    </citation>
    <scope>NUCLEOTIDE SEQUENCE [LARGE SCALE GENOMIC DNA]</scope>
    <source>
        <strain evidence="4 5">SF-57</strain>
    </source>
</reference>